<dbReference type="InterPro" id="IPR056871">
    <property type="entry name" value="WH_TTC3"/>
</dbReference>
<sequence length="977" mass="111984">MLKEWKAEPCFYNVPKSEAMKERGNRFFEKKQYKEAIKFYTEAISCYPENYLIYGNRALCYIRSHKYLKAVGDGKRAILLEPLWPKGHYRYCEALFSLGEVDMAIYNNTLAMHYCQGDKSSLKDLEQQHLKFHSLLAGFKGIVLIPYKLHVQTINWLMWKFNVYSFNMNLFVSRSHKIKWERKQRQDPSANSNMKIVDPILRLTTFSEFFSETSAEAQQVKADSLAGSSNATKKKPKLPAVSQNEVRQDSSSAGTLAVSSAASVQSEFTKARLCKELSCTVQDAHTALSDLRSANAEQAFRRALALMGTTTPKDLGLSTQDELLLLYGHASALTDIGQPEELAEAQRVLEKMKSFEERKFQCLVFYGIGRVFVRENRFAVALEPFRDSLQMVKNHIVPGKLTWPFTKEVVKETQPNYLKASLEEAIDLCRFPPPPNAICRTEKCPGKAEIYFTDPDFKGFIRLCCCQSCVVEYHTACWKVLKATSFSKKNEKEFLQGPCLTPDCVGQICSIKIFDPTGLAKHKFEEAVPKAERQKKPKVNQKCTSLKKLKSKEERRNRRKQHQQARQQMQVTSSEAQPQKEDSVCQPPQKGNLPSSKNCIYRDPVLLQISQNMELLREEKSLQVATLASALRPWLRLDSTKNNQLALKLLSWEKERLETVGQFVEVLLERENRVWARVFIQVLGDCGDVNPKLYNWACYLNDAGLKAATSFLERYSRELEQLDLTILLQFELLQEMFLEKLGSKPDDLPSIGLSVTEYLKQAPAHDTRLFIWALEEHRDQYDPFHSILDQYFDMMDGHCSIIQKSNENKNVLPAMSSFQNSPLKIRVRKKKQKESKAVFPVQGAMLRGRRGLTSRDEWDQDFSEDESFDPFRVPSHIQRQVAEFELQYNSRGQNNFLDNNPDPTTESLYDYFAQILQEHGPLDPEDPLLVGQLDDFPLVAQTSIRESGGLQTFLLQSLRFIRVGSLIGLANHAVLQQ</sequence>
<accession>H3C3U7</accession>
<dbReference type="Pfam" id="PF19179">
    <property type="entry name" value="TTC3_DZIP3_dom"/>
    <property type="match status" value="1"/>
</dbReference>
<dbReference type="UniPathway" id="UPA00143"/>
<dbReference type="PANTHER" id="PTHR17550:SF8">
    <property type="entry name" value="RING-TYPE E3 UBIQUITIN TRANSFERASE"/>
    <property type="match status" value="1"/>
</dbReference>
<evidence type="ECO:0000259" key="3">
    <source>
        <dbReference type="Pfam" id="PF19179"/>
    </source>
</evidence>
<protein>
    <recommendedName>
        <fullName evidence="7">RING-type E3 ubiquitin transferase</fullName>
    </recommendedName>
</protein>
<dbReference type="PANTHER" id="PTHR17550">
    <property type="entry name" value="E3 UBIQUITIN-PROTEIN LIGASE TTC3"/>
    <property type="match status" value="1"/>
</dbReference>
<evidence type="ECO:0000313" key="6">
    <source>
        <dbReference type="Proteomes" id="UP000007303"/>
    </source>
</evidence>
<dbReference type="Pfam" id="PF24812">
    <property type="entry name" value="WHD_TTC3"/>
    <property type="match status" value="1"/>
</dbReference>
<name>H3C3U7_TETNG</name>
<reference evidence="5" key="3">
    <citation type="submission" date="2025-09" db="UniProtKB">
        <authorList>
            <consortium name="Ensembl"/>
        </authorList>
    </citation>
    <scope>IDENTIFICATION</scope>
</reference>
<feature type="region of interest" description="Disordered" evidence="2">
    <location>
        <begin position="550"/>
        <end position="591"/>
    </location>
</feature>
<dbReference type="Ensembl" id="ENSTNIT00000000183.1">
    <property type="protein sequence ID" value="ENSTNIP00000002916.1"/>
    <property type="gene ID" value="ENSTNIG00000000185.1"/>
</dbReference>
<dbReference type="PROSITE" id="PS50005">
    <property type="entry name" value="TPR"/>
    <property type="match status" value="1"/>
</dbReference>
<proteinExistence type="predicted"/>
<dbReference type="InterPro" id="IPR011990">
    <property type="entry name" value="TPR-like_helical_dom_sf"/>
</dbReference>
<feature type="domain" description="E3 ubiquitin-protein ligase TTC3/DZIP3" evidence="3">
    <location>
        <begin position="410"/>
        <end position="522"/>
    </location>
</feature>
<dbReference type="OMA" id="EYHITCW"/>
<evidence type="ECO:0000256" key="2">
    <source>
        <dbReference type="SAM" id="MobiDB-lite"/>
    </source>
</evidence>
<feature type="repeat" description="TPR" evidence="1">
    <location>
        <begin position="17"/>
        <end position="50"/>
    </location>
</feature>
<feature type="region of interest" description="Disordered" evidence="2">
    <location>
        <begin position="221"/>
        <end position="249"/>
    </location>
</feature>
<dbReference type="SUPFAM" id="SSF48452">
    <property type="entry name" value="TPR-like"/>
    <property type="match status" value="1"/>
</dbReference>
<dbReference type="Proteomes" id="UP000007303">
    <property type="component" value="Unassembled WGS sequence"/>
</dbReference>
<dbReference type="HOGENOM" id="CLU_001829_0_0_1"/>
<dbReference type="AlphaFoldDB" id="H3C3U7"/>
<dbReference type="InterPro" id="IPR019734">
    <property type="entry name" value="TPR_rpt"/>
</dbReference>
<reference evidence="5" key="2">
    <citation type="submission" date="2025-08" db="UniProtKB">
        <authorList>
            <consortium name="Ensembl"/>
        </authorList>
    </citation>
    <scope>IDENTIFICATION</scope>
</reference>
<dbReference type="InterPro" id="IPR043866">
    <property type="entry name" value="TTC3/DZIP3_dom"/>
</dbReference>
<dbReference type="STRING" id="99883.ENSTNIP00000002916"/>
<dbReference type="InParanoid" id="H3C3U7"/>
<dbReference type="GeneTree" id="ENSGT00940000154465"/>
<keyword evidence="1" id="KW-0802">TPR repeat</keyword>
<evidence type="ECO:0000313" key="5">
    <source>
        <dbReference type="Ensembl" id="ENSTNIP00000002916.1"/>
    </source>
</evidence>
<organism evidence="5 6">
    <name type="scientific">Tetraodon nigroviridis</name>
    <name type="common">Spotted green pufferfish</name>
    <name type="synonym">Chelonodon nigroviridis</name>
    <dbReference type="NCBI Taxonomy" id="99883"/>
    <lineage>
        <taxon>Eukaryota</taxon>
        <taxon>Metazoa</taxon>
        <taxon>Chordata</taxon>
        <taxon>Craniata</taxon>
        <taxon>Vertebrata</taxon>
        <taxon>Euteleostomi</taxon>
        <taxon>Actinopterygii</taxon>
        <taxon>Neopterygii</taxon>
        <taxon>Teleostei</taxon>
        <taxon>Neoteleostei</taxon>
        <taxon>Acanthomorphata</taxon>
        <taxon>Eupercaria</taxon>
        <taxon>Tetraodontiformes</taxon>
        <taxon>Tetradontoidea</taxon>
        <taxon>Tetraodontidae</taxon>
        <taxon>Tetraodon</taxon>
    </lineage>
</organism>
<evidence type="ECO:0008006" key="7">
    <source>
        <dbReference type="Google" id="ProtNLM"/>
    </source>
</evidence>
<dbReference type="Gene3D" id="1.25.40.10">
    <property type="entry name" value="Tetratricopeptide repeat domain"/>
    <property type="match status" value="1"/>
</dbReference>
<evidence type="ECO:0000259" key="4">
    <source>
        <dbReference type="Pfam" id="PF24812"/>
    </source>
</evidence>
<dbReference type="SMART" id="SM00028">
    <property type="entry name" value="TPR"/>
    <property type="match status" value="3"/>
</dbReference>
<reference evidence="6" key="1">
    <citation type="journal article" date="2004" name="Nature">
        <title>Genome duplication in the teleost fish Tetraodon nigroviridis reveals the early vertebrate proto-karyotype.</title>
        <authorList>
            <person name="Jaillon O."/>
            <person name="Aury J.-M."/>
            <person name="Brunet F."/>
            <person name="Petit J.-L."/>
            <person name="Stange-Thomann N."/>
            <person name="Mauceli E."/>
            <person name="Bouneau L."/>
            <person name="Fischer C."/>
            <person name="Ozouf-Costaz C."/>
            <person name="Bernot A."/>
            <person name="Nicaud S."/>
            <person name="Jaffe D."/>
            <person name="Fisher S."/>
            <person name="Lutfalla G."/>
            <person name="Dossat C."/>
            <person name="Segurens B."/>
            <person name="Dasilva C."/>
            <person name="Salanoubat M."/>
            <person name="Levy M."/>
            <person name="Boudet N."/>
            <person name="Castellano S."/>
            <person name="Anthouard V."/>
            <person name="Jubin C."/>
            <person name="Castelli V."/>
            <person name="Katinka M."/>
            <person name="Vacherie B."/>
            <person name="Biemont C."/>
            <person name="Skalli Z."/>
            <person name="Cattolico L."/>
            <person name="Poulain J."/>
            <person name="De Berardinis V."/>
            <person name="Cruaud C."/>
            <person name="Duprat S."/>
            <person name="Brottier P."/>
            <person name="Coutanceau J.-P."/>
            <person name="Gouzy J."/>
            <person name="Parra G."/>
            <person name="Lardier G."/>
            <person name="Chapple C."/>
            <person name="McKernan K.J."/>
            <person name="McEwan P."/>
            <person name="Bosak S."/>
            <person name="Kellis M."/>
            <person name="Volff J.-N."/>
            <person name="Guigo R."/>
            <person name="Zody M.C."/>
            <person name="Mesirov J."/>
            <person name="Lindblad-Toh K."/>
            <person name="Birren B."/>
            <person name="Nusbaum C."/>
            <person name="Kahn D."/>
            <person name="Robinson-Rechavi M."/>
            <person name="Laudet V."/>
            <person name="Schachter V."/>
            <person name="Quetier F."/>
            <person name="Saurin W."/>
            <person name="Scarpelli C."/>
            <person name="Wincker P."/>
            <person name="Lander E.S."/>
            <person name="Weissenbach J."/>
            <person name="Roest Crollius H."/>
        </authorList>
    </citation>
    <scope>NUCLEOTIDE SEQUENCE [LARGE SCALE GENOMIC DNA]</scope>
</reference>
<dbReference type="GO" id="GO:0016567">
    <property type="term" value="P:protein ubiquitination"/>
    <property type="evidence" value="ECO:0007669"/>
    <property type="project" value="UniProtKB-UniPathway"/>
</dbReference>
<keyword evidence="6" id="KW-1185">Reference proteome</keyword>
<evidence type="ECO:0000256" key="1">
    <source>
        <dbReference type="PROSITE-ProRule" id="PRU00339"/>
    </source>
</evidence>
<feature type="domain" description="E3 ubiquitin-protein ligase TTC3 winged helix turn helix" evidence="4">
    <location>
        <begin position="871"/>
        <end position="975"/>
    </location>
</feature>